<comment type="similarity">
    <text evidence="1">Belongs to the PGI/PMI family.</text>
</comment>
<organism evidence="4 5">
    <name type="scientific">Labedaea rhizosphaerae</name>
    <dbReference type="NCBI Taxonomy" id="598644"/>
    <lineage>
        <taxon>Bacteria</taxon>
        <taxon>Bacillati</taxon>
        <taxon>Actinomycetota</taxon>
        <taxon>Actinomycetes</taxon>
        <taxon>Pseudonocardiales</taxon>
        <taxon>Pseudonocardiaceae</taxon>
        <taxon>Labedaea</taxon>
    </lineage>
</organism>
<proteinExistence type="inferred from homology"/>
<dbReference type="InterPro" id="IPR019490">
    <property type="entry name" value="Glu6P/Mann6P_isomerase_C"/>
</dbReference>
<dbReference type="GO" id="GO:0016853">
    <property type="term" value="F:isomerase activity"/>
    <property type="evidence" value="ECO:0007669"/>
    <property type="project" value="UniProtKB-KW"/>
</dbReference>
<keyword evidence="2 4" id="KW-0413">Isomerase</keyword>
<comment type="caution">
    <text evidence="4">The sequence shown here is derived from an EMBL/GenBank/DDBJ whole genome shotgun (WGS) entry which is preliminary data.</text>
</comment>
<gene>
    <name evidence="4" type="ORF">EV186_106111</name>
</gene>
<dbReference type="AlphaFoldDB" id="A0A4R6S3R2"/>
<protein>
    <submittedName>
        <fullName evidence="4">Phosphoglucose isomerase-like protein</fullName>
    </submittedName>
</protein>
<sequence length="362" mass="37590">MIRVLDDTLLDDPGRLAEVDAEGLLRAAAMAGAQVRATAEAAGEFGLDRLRGTRPRAVLLLTRPGVSQSAVRVLLAILQPVCPAPVVVTDIVPSWIGPLDVVIAHTDDPGDHVLAESIDRAVRYGATVMLTAPSEGPVAAAGGGRAILLPPRLPVPPGFRFPRAFTAGLIVANAAGLLSVDLNNLADELDREAEKDHLQHESFVNPAKALALRLAEHTPLLWGLDDVATAVTRHAASVLASQAAVVADASGYQQATTKIALHRAAVQSTTSGEDIFADPDLDGPQGGGLRVVLVEVRSDERSLAARRAATEALPGTEVLSVAEEVTGDDATRAAVIALRFELAALYLGLAAGTIGDRAAAHN</sequence>
<evidence type="ECO:0000256" key="1">
    <source>
        <dbReference type="ARBA" id="ARBA00010523"/>
    </source>
</evidence>
<dbReference type="Proteomes" id="UP000295444">
    <property type="component" value="Unassembled WGS sequence"/>
</dbReference>
<dbReference type="Pfam" id="PF10432">
    <property type="entry name" value="bact-PGI_C"/>
    <property type="match status" value="1"/>
</dbReference>
<feature type="domain" description="Bifunctional glucose-6-phosphate/mannose-6-phosphate isomerase C-terminal" evidence="3">
    <location>
        <begin position="204"/>
        <end position="352"/>
    </location>
</feature>
<evidence type="ECO:0000313" key="4">
    <source>
        <dbReference type="EMBL" id="TDP93717.1"/>
    </source>
</evidence>
<evidence type="ECO:0000259" key="3">
    <source>
        <dbReference type="Pfam" id="PF10432"/>
    </source>
</evidence>
<dbReference type="GO" id="GO:1901135">
    <property type="term" value="P:carbohydrate derivative metabolic process"/>
    <property type="evidence" value="ECO:0007669"/>
    <property type="project" value="InterPro"/>
</dbReference>
<dbReference type="EMBL" id="SNXZ01000006">
    <property type="protein sequence ID" value="TDP93717.1"/>
    <property type="molecule type" value="Genomic_DNA"/>
</dbReference>
<name>A0A4R6S3R2_LABRH</name>
<accession>A0A4R6S3R2</accession>
<dbReference type="SUPFAM" id="SSF53697">
    <property type="entry name" value="SIS domain"/>
    <property type="match status" value="1"/>
</dbReference>
<dbReference type="InterPro" id="IPR046348">
    <property type="entry name" value="SIS_dom_sf"/>
</dbReference>
<evidence type="ECO:0000313" key="5">
    <source>
        <dbReference type="Proteomes" id="UP000295444"/>
    </source>
</evidence>
<dbReference type="GO" id="GO:0097367">
    <property type="term" value="F:carbohydrate derivative binding"/>
    <property type="evidence" value="ECO:0007669"/>
    <property type="project" value="InterPro"/>
</dbReference>
<reference evidence="4 5" key="1">
    <citation type="submission" date="2019-03" db="EMBL/GenBank/DDBJ databases">
        <title>Genomic Encyclopedia of Type Strains, Phase IV (KMG-IV): sequencing the most valuable type-strain genomes for metagenomic binning, comparative biology and taxonomic classification.</title>
        <authorList>
            <person name="Goeker M."/>
        </authorList>
    </citation>
    <scope>NUCLEOTIDE SEQUENCE [LARGE SCALE GENOMIC DNA]</scope>
    <source>
        <strain evidence="4 5">DSM 45361</strain>
    </source>
</reference>
<evidence type="ECO:0000256" key="2">
    <source>
        <dbReference type="ARBA" id="ARBA00023235"/>
    </source>
</evidence>
<keyword evidence="5" id="KW-1185">Reference proteome</keyword>